<dbReference type="RefSeq" id="XP_066661703.1">
    <property type="nucleotide sequence ID" value="XM_066819515.1"/>
</dbReference>
<feature type="compositionally biased region" description="Basic and acidic residues" evidence="1">
    <location>
        <begin position="27"/>
        <end position="51"/>
    </location>
</feature>
<evidence type="ECO:0000313" key="3">
    <source>
        <dbReference type="Proteomes" id="UP001433268"/>
    </source>
</evidence>
<sequence length="87" mass="9462">MQPVKKDEECLPKQVQPSQDEPAGSKADGKPESKQQDKRSQQRQAELKNTDKQSFPRQVLGPRGGGVRKPLRGGRGGGSQPNPSNTN</sequence>
<comment type="caution">
    <text evidence="2">The sequence shown here is derived from an EMBL/GenBank/DDBJ whole genome shotgun (WGS) entry which is preliminary data.</text>
</comment>
<evidence type="ECO:0000256" key="1">
    <source>
        <dbReference type="SAM" id="MobiDB-lite"/>
    </source>
</evidence>
<evidence type="ECO:0000313" key="2">
    <source>
        <dbReference type="EMBL" id="KAK8063104.1"/>
    </source>
</evidence>
<feature type="compositionally biased region" description="Basic and acidic residues" evidence="1">
    <location>
        <begin position="1"/>
        <end position="11"/>
    </location>
</feature>
<feature type="region of interest" description="Disordered" evidence="1">
    <location>
        <begin position="1"/>
        <end position="87"/>
    </location>
</feature>
<accession>A0ABR1UVZ1</accession>
<dbReference type="Proteomes" id="UP001433268">
    <property type="component" value="Unassembled WGS sequence"/>
</dbReference>
<feature type="compositionally biased region" description="Gly residues" evidence="1">
    <location>
        <begin position="62"/>
        <end position="79"/>
    </location>
</feature>
<dbReference type="EMBL" id="JAQQWN010000010">
    <property type="protein sequence ID" value="KAK8063104.1"/>
    <property type="molecule type" value="Genomic_DNA"/>
</dbReference>
<organism evidence="2 3">
    <name type="scientific">Apiospora hydei</name>
    <dbReference type="NCBI Taxonomy" id="1337664"/>
    <lineage>
        <taxon>Eukaryota</taxon>
        <taxon>Fungi</taxon>
        <taxon>Dikarya</taxon>
        <taxon>Ascomycota</taxon>
        <taxon>Pezizomycotina</taxon>
        <taxon>Sordariomycetes</taxon>
        <taxon>Xylariomycetidae</taxon>
        <taxon>Amphisphaeriales</taxon>
        <taxon>Apiosporaceae</taxon>
        <taxon>Apiospora</taxon>
    </lineage>
</organism>
<gene>
    <name evidence="2" type="ORF">PG997_015201</name>
</gene>
<dbReference type="GeneID" id="92052575"/>
<keyword evidence="3" id="KW-1185">Reference proteome</keyword>
<proteinExistence type="predicted"/>
<reference evidence="2 3" key="1">
    <citation type="submission" date="2023-01" db="EMBL/GenBank/DDBJ databases">
        <title>Analysis of 21 Apiospora genomes using comparative genomics revels a genus with tremendous synthesis potential of carbohydrate active enzymes and secondary metabolites.</title>
        <authorList>
            <person name="Sorensen T."/>
        </authorList>
    </citation>
    <scope>NUCLEOTIDE SEQUENCE [LARGE SCALE GENOMIC DNA]</scope>
    <source>
        <strain evidence="2 3">CBS 114990</strain>
    </source>
</reference>
<name>A0ABR1UVZ1_9PEZI</name>
<protein>
    <submittedName>
        <fullName evidence="2">Uncharacterized protein</fullName>
    </submittedName>
</protein>